<feature type="compositionally biased region" description="Low complexity" evidence="1">
    <location>
        <begin position="32"/>
        <end position="41"/>
    </location>
</feature>
<feature type="compositionally biased region" description="Basic and acidic residues" evidence="1">
    <location>
        <begin position="14"/>
        <end position="26"/>
    </location>
</feature>
<feature type="compositionally biased region" description="Acidic residues" evidence="1">
    <location>
        <begin position="120"/>
        <end position="136"/>
    </location>
</feature>
<dbReference type="AlphaFoldDB" id="A0AAD5LG53"/>
<evidence type="ECO:0000313" key="3">
    <source>
        <dbReference type="Proteomes" id="UP001209570"/>
    </source>
</evidence>
<keyword evidence="3" id="KW-1185">Reference proteome</keyword>
<feature type="region of interest" description="Disordered" evidence="1">
    <location>
        <begin position="1"/>
        <end position="44"/>
    </location>
</feature>
<protein>
    <submittedName>
        <fullName evidence="2">Uncharacterized protein</fullName>
    </submittedName>
</protein>
<evidence type="ECO:0000256" key="1">
    <source>
        <dbReference type="SAM" id="MobiDB-lite"/>
    </source>
</evidence>
<accession>A0AAD5LG53</accession>
<sequence>MARSKQSARRPKAKRGDGDASADRANKKQKQQQHSGSSSDSCKADNVLSRLLGGMPISEFMSEYFEKKPLLVRHNANEELFPKGLFSRETLLDLVGEHALEIGKDMTICKIHHMGMCSCDEEDEEDDEDDDADGNGDSESYGGGDSDDESAAMGSPPQPRTLVFHGSLLKPLMQLYTTFPKDIAVSDIVKSSADETETRVRAVAP</sequence>
<evidence type="ECO:0000313" key="2">
    <source>
        <dbReference type="EMBL" id="KAJ0399804.1"/>
    </source>
</evidence>
<name>A0AAD5LG53_PYTIN</name>
<proteinExistence type="predicted"/>
<feature type="region of interest" description="Disordered" evidence="1">
    <location>
        <begin position="120"/>
        <end position="163"/>
    </location>
</feature>
<dbReference type="Gene3D" id="2.60.120.650">
    <property type="entry name" value="Cupin"/>
    <property type="match status" value="1"/>
</dbReference>
<dbReference type="EMBL" id="JAKCXM010000171">
    <property type="protein sequence ID" value="KAJ0399804.1"/>
    <property type="molecule type" value="Genomic_DNA"/>
</dbReference>
<feature type="compositionally biased region" description="Basic residues" evidence="1">
    <location>
        <begin position="1"/>
        <end position="13"/>
    </location>
</feature>
<dbReference type="Proteomes" id="UP001209570">
    <property type="component" value="Unassembled WGS sequence"/>
</dbReference>
<organism evidence="2 3">
    <name type="scientific">Pythium insidiosum</name>
    <name type="common">Pythiosis disease agent</name>
    <dbReference type="NCBI Taxonomy" id="114742"/>
    <lineage>
        <taxon>Eukaryota</taxon>
        <taxon>Sar</taxon>
        <taxon>Stramenopiles</taxon>
        <taxon>Oomycota</taxon>
        <taxon>Peronosporomycetes</taxon>
        <taxon>Pythiales</taxon>
        <taxon>Pythiaceae</taxon>
        <taxon>Pythium</taxon>
    </lineage>
</organism>
<reference evidence="2" key="1">
    <citation type="submission" date="2021-12" db="EMBL/GenBank/DDBJ databases">
        <title>Prjna785345.</title>
        <authorList>
            <person name="Rujirawat T."/>
            <person name="Krajaejun T."/>
        </authorList>
    </citation>
    <scope>NUCLEOTIDE SEQUENCE</scope>
    <source>
        <strain evidence="2">Pi057C3</strain>
    </source>
</reference>
<gene>
    <name evidence="2" type="ORF">P43SY_002949</name>
</gene>
<comment type="caution">
    <text evidence="2">The sequence shown here is derived from an EMBL/GenBank/DDBJ whole genome shotgun (WGS) entry which is preliminary data.</text>
</comment>